<proteinExistence type="predicted"/>
<dbReference type="InterPro" id="IPR010181">
    <property type="entry name" value="CGCAxxGCC_motif"/>
</dbReference>
<evidence type="ECO:0000313" key="2">
    <source>
        <dbReference type="Proteomes" id="UP000004491"/>
    </source>
</evidence>
<dbReference type="EMBL" id="AFOC01000001">
    <property type="protein sequence ID" value="EGV52914.1"/>
    <property type="molecule type" value="Genomic_DNA"/>
</dbReference>
<keyword evidence="2" id="KW-1185">Reference proteome</keyword>
<dbReference type="Pfam" id="PF09719">
    <property type="entry name" value="C_GCAxxG_C_C"/>
    <property type="match status" value="1"/>
</dbReference>
<reference evidence="1" key="1">
    <citation type="journal article" date="2011" name="ISME J.">
        <title>The endosymbionts of the deep-sea tubeworms Riftia pachyptila and Tevnia jerichonana share an identical physiology as revealed by proteogenomic analyses.</title>
        <authorList>
            <person name="Gardebrecht A."/>
            <person name="Markert S."/>
            <person name="Felbeck H."/>
            <person name="Thuermer A."/>
            <person name="Albrecht D."/>
            <person name="Wollherr A."/>
            <person name="Kabisch J."/>
            <person name="Lehmann R."/>
            <person name="Daniel R."/>
            <person name="Liesegang H."/>
            <person name="Hecker M."/>
            <person name="Sievert S.M."/>
            <person name="Schweder T."/>
        </authorList>
    </citation>
    <scope>NUCLEOTIDE SEQUENCE [LARGE SCALE GENOMIC DNA]</scope>
</reference>
<dbReference type="AlphaFoldDB" id="G2D947"/>
<evidence type="ECO:0000313" key="1">
    <source>
        <dbReference type="EMBL" id="EGV52914.1"/>
    </source>
</evidence>
<dbReference type="NCBIfam" id="TIGR01909">
    <property type="entry name" value="C_GCAxxG_C_C"/>
    <property type="match status" value="1"/>
</dbReference>
<sequence length="173" mass="18799">MATTARQRARKGTKKDRILILTERRSAMSNAAEESVKRFCDGCSCSQAVLSSYADRYGLEQTVAMRIAAGLGGGLGRMGGTCGALTGAALVLGLENGSPDRIDKLAKKATYDAVAELQRRFSERHGSILCRDLLQHDLSIPQQYLEAKALDLFKTECPAFVETTVEILDDLLQ</sequence>
<protein>
    <submittedName>
        <fullName evidence="1">Redox active protein of C_GCAxxG_C_C family</fullName>
    </submittedName>
</protein>
<organism evidence="1 2">
    <name type="scientific">endosymbiont of Riftia pachyptila</name>
    <name type="common">vent Ph05</name>
    <dbReference type="NCBI Taxonomy" id="1048808"/>
    <lineage>
        <taxon>Bacteria</taxon>
        <taxon>Pseudomonadati</taxon>
        <taxon>Pseudomonadota</taxon>
        <taxon>Gammaproteobacteria</taxon>
        <taxon>sulfur-oxidizing symbionts</taxon>
    </lineage>
</organism>
<gene>
    <name evidence="1" type="ORF">Rifp1Sym_aa00720</name>
</gene>
<accession>G2D947</accession>
<name>G2D947_9GAMM</name>
<comment type="caution">
    <text evidence="1">The sequence shown here is derived from an EMBL/GenBank/DDBJ whole genome shotgun (WGS) entry which is preliminary data.</text>
</comment>
<dbReference type="Proteomes" id="UP000004491">
    <property type="component" value="Unassembled WGS sequence"/>
</dbReference>